<dbReference type="InterPro" id="IPR004513">
    <property type="entry name" value="FtsX"/>
</dbReference>
<dbReference type="GO" id="GO:0005886">
    <property type="term" value="C:plasma membrane"/>
    <property type="evidence" value="ECO:0007669"/>
    <property type="project" value="UniProtKB-SubCell"/>
</dbReference>
<evidence type="ECO:0000256" key="11">
    <source>
        <dbReference type="ARBA" id="ARBA00023306"/>
    </source>
</evidence>
<feature type="domain" description="ABC3 transporter permease C-terminal" evidence="14">
    <location>
        <begin position="179"/>
        <end position="297"/>
    </location>
</feature>
<keyword evidence="6" id="KW-0997">Cell inner membrane</keyword>
<comment type="similarity">
    <text evidence="2 12">Belongs to the ABC-4 integral membrane protein family. FtsX subfamily.</text>
</comment>
<evidence type="ECO:0000256" key="10">
    <source>
        <dbReference type="ARBA" id="ARBA00023136"/>
    </source>
</evidence>
<evidence type="ECO:0000256" key="1">
    <source>
        <dbReference type="ARBA" id="ARBA00004429"/>
    </source>
</evidence>
<sequence length="298" mass="33875">MKKEGFIAVKFRTIRYFFREAFVNLLRNGWMSLASVGAVASALIIFGSFLMISINFDHIAKDVESQVEITAYLNDSVNQLQINQIEYRIKSIPGVKEVTFISKEQALEEFKKQVGEELLEGIENPLPHSFRIRVENPQEVVDIASRTQEIAGVEEVKYGKGVVEKLFNITYWMRLLGLAIMAIFAVISVFIISNTIRITVFARRREINIMKYIGATDWFVRWPFLIEGMLLGFAGSMIAMIFLISGYNYLYDTVMLNIPMISLLPIEEFSDYTLGLLAVGTLLGAFGSGFSIKRFLRV</sequence>
<evidence type="ECO:0000256" key="9">
    <source>
        <dbReference type="ARBA" id="ARBA00022989"/>
    </source>
</evidence>
<dbReference type="Proteomes" id="UP000000272">
    <property type="component" value="Chromosome"/>
</dbReference>
<evidence type="ECO:0000313" key="17">
    <source>
        <dbReference type="Proteomes" id="UP000000272"/>
    </source>
</evidence>
<keyword evidence="8 13" id="KW-0812">Transmembrane</keyword>
<dbReference type="Gene3D" id="3.30.70.3040">
    <property type="match status" value="1"/>
</dbReference>
<name>D9RYK2_THEOJ</name>
<dbReference type="PANTHER" id="PTHR47755:SF1">
    <property type="entry name" value="CELL DIVISION PROTEIN FTSX"/>
    <property type="match status" value="1"/>
</dbReference>
<evidence type="ECO:0000313" key="16">
    <source>
        <dbReference type="EMBL" id="ADL08426.1"/>
    </source>
</evidence>
<dbReference type="STRING" id="555079.Toce_1690"/>
<evidence type="ECO:0000256" key="7">
    <source>
        <dbReference type="ARBA" id="ARBA00022618"/>
    </source>
</evidence>
<keyword evidence="10 12" id="KW-0472">Membrane</keyword>
<evidence type="ECO:0000256" key="8">
    <source>
        <dbReference type="ARBA" id="ARBA00022692"/>
    </source>
</evidence>
<organism evidence="16 17">
    <name type="scientific">Thermosediminibacter oceani (strain ATCC BAA-1034 / DSM 16646 / JW/IW-1228P)</name>
    <dbReference type="NCBI Taxonomy" id="555079"/>
    <lineage>
        <taxon>Bacteria</taxon>
        <taxon>Bacillati</taxon>
        <taxon>Bacillota</taxon>
        <taxon>Clostridia</taxon>
        <taxon>Thermosediminibacterales</taxon>
        <taxon>Thermosediminibacteraceae</taxon>
        <taxon>Thermosediminibacter</taxon>
    </lineage>
</organism>
<dbReference type="NCBIfam" id="NF038347">
    <property type="entry name" value="FtsX_Gpos"/>
    <property type="match status" value="1"/>
</dbReference>
<feature type="domain" description="FtsX extracellular" evidence="15">
    <location>
        <begin position="67"/>
        <end position="156"/>
    </location>
</feature>
<keyword evidence="11 12" id="KW-0131">Cell cycle</keyword>
<evidence type="ECO:0000256" key="2">
    <source>
        <dbReference type="ARBA" id="ARBA00007379"/>
    </source>
</evidence>
<evidence type="ECO:0000256" key="4">
    <source>
        <dbReference type="ARBA" id="ARBA00021907"/>
    </source>
</evidence>
<evidence type="ECO:0000256" key="12">
    <source>
        <dbReference type="PIRNR" id="PIRNR003097"/>
    </source>
</evidence>
<feature type="transmembrane region" description="Helical" evidence="13">
    <location>
        <begin position="175"/>
        <end position="202"/>
    </location>
</feature>
<dbReference type="HOGENOM" id="CLU_073546_2_2_9"/>
<dbReference type="Pfam" id="PF02687">
    <property type="entry name" value="FtsX"/>
    <property type="match status" value="1"/>
</dbReference>
<keyword evidence="7 12" id="KW-0132">Cell division</keyword>
<evidence type="ECO:0000256" key="3">
    <source>
        <dbReference type="ARBA" id="ARBA00011160"/>
    </source>
</evidence>
<evidence type="ECO:0000256" key="5">
    <source>
        <dbReference type="ARBA" id="ARBA00022475"/>
    </source>
</evidence>
<dbReference type="GO" id="GO:0051301">
    <property type="term" value="P:cell division"/>
    <property type="evidence" value="ECO:0007669"/>
    <property type="project" value="UniProtKB-KW"/>
</dbReference>
<comment type="function">
    <text evidence="12">Part of the ABC transporter FtsEX involved in asymmetric cellular division facilitating the initiation of sporulation.</text>
</comment>
<evidence type="ECO:0000259" key="14">
    <source>
        <dbReference type="Pfam" id="PF02687"/>
    </source>
</evidence>
<dbReference type="eggNOG" id="COG2177">
    <property type="taxonomic scope" value="Bacteria"/>
</dbReference>
<proteinExistence type="inferred from homology"/>
<feature type="transmembrane region" description="Helical" evidence="13">
    <location>
        <begin position="222"/>
        <end position="242"/>
    </location>
</feature>
<keyword evidence="5 12" id="KW-1003">Cell membrane</keyword>
<dbReference type="NCBIfam" id="TIGR00439">
    <property type="entry name" value="FtsX_Gneg"/>
    <property type="match status" value="1"/>
</dbReference>
<feature type="transmembrane region" description="Helical" evidence="13">
    <location>
        <begin position="30"/>
        <end position="52"/>
    </location>
</feature>
<comment type="subcellular location">
    <subcellularLocation>
        <location evidence="1">Cell inner membrane</location>
        <topology evidence="1">Multi-pass membrane protein</topology>
    </subcellularLocation>
    <subcellularLocation>
        <location evidence="12">Cell membrane</location>
    </subcellularLocation>
</comment>
<dbReference type="PANTHER" id="PTHR47755">
    <property type="entry name" value="CELL DIVISION PROTEIN FTSX"/>
    <property type="match status" value="1"/>
</dbReference>
<dbReference type="PIRSF" id="PIRSF003097">
    <property type="entry name" value="FtsX"/>
    <property type="match status" value="1"/>
</dbReference>
<dbReference type="AlphaFoldDB" id="D9RYK2"/>
<evidence type="ECO:0000259" key="15">
    <source>
        <dbReference type="Pfam" id="PF18075"/>
    </source>
</evidence>
<reference evidence="16 17" key="1">
    <citation type="journal article" date="2010" name="Stand. Genomic Sci.">
        <title>Complete genome sequence of Thermosediminibacter oceani type strain (JW/IW-1228P).</title>
        <authorList>
            <person name="Pitluck S."/>
            <person name="Yasawong M."/>
            <person name="Munk C."/>
            <person name="Nolan M."/>
            <person name="Lapidus A."/>
            <person name="Lucas S."/>
            <person name="Glavina Del Rio T."/>
            <person name="Tice H."/>
            <person name="Cheng J.F."/>
            <person name="Bruce D."/>
            <person name="Detter C."/>
            <person name="Tapia R."/>
            <person name="Han C."/>
            <person name="Goodwin L."/>
            <person name="Liolios K."/>
            <person name="Ivanova N."/>
            <person name="Mavromatis K."/>
            <person name="Mikhailova N."/>
            <person name="Pati A."/>
            <person name="Chen A."/>
            <person name="Palaniappan K."/>
            <person name="Land M."/>
            <person name="Hauser L."/>
            <person name="Chang Y.J."/>
            <person name="Jeffries C.D."/>
            <person name="Rohde M."/>
            <person name="Spring S."/>
            <person name="Sikorski J."/>
            <person name="Goker M."/>
            <person name="Woyke T."/>
            <person name="Bristow J."/>
            <person name="Eisen J.A."/>
            <person name="Markowitz V."/>
            <person name="Hugenholtz P."/>
            <person name="Kyrpides N.C."/>
            <person name="Klenk H.P."/>
        </authorList>
    </citation>
    <scope>NUCLEOTIDE SEQUENCE [LARGE SCALE GENOMIC DNA]</scope>
    <source>
        <strain evidence="17">ATCC BAA-1034 / DSM 16646 / JW/IW-1228P</strain>
    </source>
</reference>
<dbReference type="KEGG" id="toc:Toce_1690"/>
<evidence type="ECO:0000256" key="13">
    <source>
        <dbReference type="SAM" id="Phobius"/>
    </source>
</evidence>
<dbReference type="InterPro" id="IPR040690">
    <property type="entry name" value="FtsX_ECD"/>
</dbReference>
<gene>
    <name evidence="16" type="ordered locus">Toce_1690</name>
</gene>
<dbReference type="InterPro" id="IPR003838">
    <property type="entry name" value="ABC3_permease_C"/>
</dbReference>
<dbReference type="InterPro" id="IPR047590">
    <property type="entry name" value="FtsX_proteobact-type"/>
</dbReference>
<protein>
    <recommendedName>
        <fullName evidence="4 12">Cell division protein FtsX</fullName>
    </recommendedName>
</protein>
<dbReference type="InterPro" id="IPR058204">
    <property type="entry name" value="FtsX_firmicutes-type"/>
</dbReference>
<accession>D9RYK2</accession>
<keyword evidence="17" id="KW-1185">Reference proteome</keyword>
<evidence type="ECO:0000256" key="6">
    <source>
        <dbReference type="ARBA" id="ARBA00022519"/>
    </source>
</evidence>
<dbReference type="Pfam" id="PF18075">
    <property type="entry name" value="FtsX_ECD"/>
    <property type="match status" value="1"/>
</dbReference>
<comment type="subunit">
    <text evidence="3">Forms a membrane-associated complex with FtsE.</text>
</comment>
<keyword evidence="9 13" id="KW-1133">Transmembrane helix</keyword>
<feature type="transmembrane region" description="Helical" evidence="13">
    <location>
        <begin position="272"/>
        <end position="292"/>
    </location>
</feature>
<dbReference type="EMBL" id="CP002131">
    <property type="protein sequence ID" value="ADL08426.1"/>
    <property type="molecule type" value="Genomic_DNA"/>
</dbReference>